<dbReference type="Gene3D" id="1.20.950.20">
    <property type="entry name" value="Transmembrane di-heme cytochromes, Chain C"/>
    <property type="match status" value="1"/>
</dbReference>
<proteinExistence type="predicted"/>
<protein>
    <recommendedName>
        <fullName evidence="8">Cytochrome b561 bacterial/Ni-hydrogenase domain-containing protein</fullName>
    </recommendedName>
</protein>
<evidence type="ECO:0000256" key="5">
    <source>
        <dbReference type="ARBA" id="ARBA00023136"/>
    </source>
</evidence>
<evidence type="ECO:0000256" key="6">
    <source>
        <dbReference type="SAM" id="MobiDB-lite"/>
    </source>
</evidence>
<dbReference type="InterPro" id="IPR011577">
    <property type="entry name" value="Cyt_b561_bac/Ni-Hgenase"/>
</dbReference>
<feature type="transmembrane region" description="Helical" evidence="7">
    <location>
        <begin position="50"/>
        <end position="69"/>
    </location>
</feature>
<organism evidence="9 10">
    <name type="scientific">Lysobacter hankyongensis</name>
    <dbReference type="NCBI Taxonomy" id="1176535"/>
    <lineage>
        <taxon>Bacteria</taxon>
        <taxon>Pseudomonadati</taxon>
        <taxon>Pseudomonadota</taxon>
        <taxon>Gammaproteobacteria</taxon>
        <taxon>Lysobacterales</taxon>
        <taxon>Lysobacteraceae</taxon>
        <taxon>Lysobacter</taxon>
    </lineage>
</organism>
<reference evidence="10" key="1">
    <citation type="journal article" date="2019" name="Int. J. Syst. Evol. Microbiol.">
        <title>The Global Catalogue of Microorganisms (GCM) 10K type strain sequencing project: providing services to taxonomists for standard genome sequencing and annotation.</title>
        <authorList>
            <consortium name="The Broad Institute Genomics Platform"/>
            <consortium name="The Broad Institute Genome Sequencing Center for Infectious Disease"/>
            <person name="Wu L."/>
            <person name="Ma J."/>
        </authorList>
    </citation>
    <scope>NUCLEOTIDE SEQUENCE [LARGE SCALE GENOMIC DNA]</scope>
    <source>
        <strain evidence="10">JCM 18204</strain>
    </source>
</reference>
<evidence type="ECO:0000259" key="8">
    <source>
        <dbReference type="Pfam" id="PF01292"/>
    </source>
</evidence>
<dbReference type="PANTHER" id="PTHR30485">
    <property type="entry name" value="NI/FE-HYDROGENASE 1 B-TYPE CYTOCHROME SUBUNIT"/>
    <property type="match status" value="1"/>
</dbReference>
<comment type="caution">
    <text evidence="9">The sequence shown here is derived from an EMBL/GenBank/DDBJ whole genome shotgun (WGS) entry which is preliminary data.</text>
</comment>
<feature type="transmembrane region" description="Helical" evidence="7">
    <location>
        <begin position="146"/>
        <end position="168"/>
    </location>
</feature>
<keyword evidence="2" id="KW-1003">Cell membrane</keyword>
<feature type="region of interest" description="Disordered" evidence="6">
    <location>
        <begin position="223"/>
        <end position="258"/>
    </location>
</feature>
<evidence type="ECO:0000256" key="2">
    <source>
        <dbReference type="ARBA" id="ARBA00022475"/>
    </source>
</evidence>
<dbReference type="RefSeq" id="WP_345303706.1">
    <property type="nucleotide sequence ID" value="NZ_BAABJE010000014.1"/>
</dbReference>
<evidence type="ECO:0000256" key="4">
    <source>
        <dbReference type="ARBA" id="ARBA00022989"/>
    </source>
</evidence>
<feature type="domain" description="Cytochrome b561 bacterial/Ni-hydrogenase" evidence="8">
    <location>
        <begin position="20"/>
        <end position="180"/>
    </location>
</feature>
<dbReference type="EMBL" id="BAABJE010000014">
    <property type="protein sequence ID" value="GAA4798225.1"/>
    <property type="molecule type" value="Genomic_DNA"/>
</dbReference>
<evidence type="ECO:0000313" key="10">
    <source>
        <dbReference type="Proteomes" id="UP001499959"/>
    </source>
</evidence>
<feature type="transmembrane region" description="Helical" evidence="7">
    <location>
        <begin position="196"/>
        <end position="216"/>
    </location>
</feature>
<evidence type="ECO:0000313" key="9">
    <source>
        <dbReference type="EMBL" id="GAA4798225.1"/>
    </source>
</evidence>
<keyword evidence="4 7" id="KW-1133">Transmembrane helix</keyword>
<dbReference type="SUPFAM" id="SSF81342">
    <property type="entry name" value="Transmembrane di-heme cytochromes"/>
    <property type="match status" value="1"/>
</dbReference>
<accession>A0ABP9BPJ4</accession>
<dbReference type="InterPro" id="IPR051542">
    <property type="entry name" value="Hydrogenase_cytochrome"/>
</dbReference>
<evidence type="ECO:0000256" key="7">
    <source>
        <dbReference type="SAM" id="Phobius"/>
    </source>
</evidence>
<dbReference type="Proteomes" id="UP001499959">
    <property type="component" value="Unassembled WGS sequence"/>
</dbReference>
<keyword evidence="3 7" id="KW-0812">Transmembrane</keyword>
<dbReference type="InterPro" id="IPR016174">
    <property type="entry name" value="Di-haem_cyt_TM"/>
</dbReference>
<feature type="compositionally biased region" description="Basic and acidic residues" evidence="6">
    <location>
        <begin position="231"/>
        <end position="250"/>
    </location>
</feature>
<evidence type="ECO:0000256" key="1">
    <source>
        <dbReference type="ARBA" id="ARBA00004651"/>
    </source>
</evidence>
<keyword evidence="10" id="KW-1185">Reference proteome</keyword>
<dbReference type="Pfam" id="PF01292">
    <property type="entry name" value="Ni_hydr_CYTB"/>
    <property type="match status" value="1"/>
</dbReference>
<feature type="transmembrane region" description="Helical" evidence="7">
    <location>
        <begin position="113"/>
        <end position="134"/>
    </location>
</feature>
<evidence type="ECO:0000256" key="3">
    <source>
        <dbReference type="ARBA" id="ARBA00022692"/>
    </source>
</evidence>
<keyword evidence="5 7" id="KW-0472">Membrane</keyword>
<comment type="subcellular location">
    <subcellularLocation>
        <location evidence="1">Cell membrane</location>
        <topology evidence="1">Multi-pass membrane protein</topology>
    </subcellularLocation>
</comment>
<dbReference type="PANTHER" id="PTHR30485:SF2">
    <property type="entry name" value="BLL0597 PROTEIN"/>
    <property type="match status" value="1"/>
</dbReference>
<sequence>MSTTTSSAAAPAARDAGTLVWDLPTRLFHWSLAICFAGAWLTSDSERQHLLHLLFGYSLFGLIAFRVVWGFVGSRHARFASFAHGPVTTWRYLAGMLRGRPAHHVGHNPAGAVAIWLLLGLGLATAGVGIAMMSGAGEALEEVHEILATAMLVVVGLHLLGVIVGSVLHRENLPKAMITGRKRGLRAEDGIRKRSFVVGLALLAALAAFWTAGLMLKRPPLGLPGGDASAEGEHRDGERAAGAESEGREDRDEDGDDD</sequence>
<name>A0ABP9BPJ4_9GAMM</name>
<gene>
    <name evidence="9" type="ORF">GCM10023307_25340</name>
</gene>